<dbReference type="SMART" id="SM00530">
    <property type="entry name" value="HTH_XRE"/>
    <property type="match status" value="1"/>
</dbReference>
<dbReference type="Pfam" id="PF17765">
    <property type="entry name" value="MLTR_LBD"/>
    <property type="match status" value="1"/>
</dbReference>
<evidence type="ECO:0000313" key="3">
    <source>
        <dbReference type="Proteomes" id="UP001500804"/>
    </source>
</evidence>
<feature type="domain" description="HTH cro/C1-type" evidence="1">
    <location>
        <begin position="17"/>
        <end position="88"/>
    </location>
</feature>
<dbReference type="EMBL" id="BAABJO010000058">
    <property type="protein sequence ID" value="GAA5142178.1"/>
    <property type="molecule type" value="Genomic_DNA"/>
</dbReference>
<dbReference type="Proteomes" id="UP001500804">
    <property type="component" value="Unassembled WGS sequence"/>
</dbReference>
<dbReference type="InterPro" id="IPR010982">
    <property type="entry name" value="Lambda_DNA-bd_dom_sf"/>
</dbReference>
<reference evidence="3" key="1">
    <citation type="journal article" date="2019" name="Int. J. Syst. Evol. Microbiol.">
        <title>The Global Catalogue of Microorganisms (GCM) 10K type strain sequencing project: providing services to taxonomists for standard genome sequencing and annotation.</title>
        <authorList>
            <consortium name="The Broad Institute Genomics Platform"/>
            <consortium name="The Broad Institute Genome Sequencing Center for Infectious Disease"/>
            <person name="Wu L."/>
            <person name="Ma J."/>
        </authorList>
    </citation>
    <scope>NUCLEOTIDE SEQUENCE [LARGE SCALE GENOMIC DNA]</scope>
    <source>
        <strain evidence="3">JCM 18302</strain>
    </source>
</reference>
<dbReference type="InterPro" id="IPR001387">
    <property type="entry name" value="Cro/C1-type_HTH"/>
</dbReference>
<keyword evidence="3" id="KW-1185">Reference proteome</keyword>
<accession>A0ABP9P8A3</accession>
<dbReference type="InterPro" id="IPR041413">
    <property type="entry name" value="MLTR_LBD"/>
</dbReference>
<evidence type="ECO:0000259" key="1">
    <source>
        <dbReference type="SMART" id="SM00530"/>
    </source>
</evidence>
<evidence type="ECO:0000313" key="2">
    <source>
        <dbReference type="EMBL" id="GAA5142178.1"/>
    </source>
</evidence>
<name>A0ABP9P8A3_9PSEU</name>
<dbReference type="Gene3D" id="3.30.450.180">
    <property type="match status" value="1"/>
</dbReference>
<dbReference type="Pfam" id="PF13560">
    <property type="entry name" value="HTH_31"/>
    <property type="match status" value="1"/>
</dbReference>
<dbReference type="PANTHER" id="PTHR35010">
    <property type="entry name" value="BLL4672 PROTEIN-RELATED"/>
    <property type="match status" value="1"/>
</dbReference>
<organism evidence="2 3">
    <name type="scientific">Pseudonocardia adelaidensis</name>
    <dbReference type="NCBI Taxonomy" id="648754"/>
    <lineage>
        <taxon>Bacteria</taxon>
        <taxon>Bacillati</taxon>
        <taxon>Actinomycetota</taxon>
        <taxon>Actinomycetes</taxon>
        <taxon>Pseudonocardiales</taxon>
        <taxon>Pseudonocardiaceae</taxon>
        <taxon>Pseudonocardia</taxon>
    </lineage>
</organism>
<sequence>MGEAWVVMRNVALIGDFFRVRRGQLVRAELGLPAEGRRTSGLRREEVSYLSGVSITWYTWLEQGRDITPSRQVLDALARTMRLSAAEHAYVLSLAGYAAPQLATDPIHHAVPAHMQQFLDALAGYPAYAITSDWWISAWNTACVALYPNIATVAAADRNLLWLLFTDPYLRELVPDWEFISRHNVAAFRAKAGPRLADPHFSQLVGRLLNASETFRTAWESHGIEALTSRERLFRHPVVGDLHLEQHSMVPSDHSDLHLVIYTPMRSRDAPARLRQLVDTRAPPTTSPR</sequence>
<dbReference type="CDD" id="cd00093">
    <property type="entry name" value="HTH_XRE"/>
    <property type="match status" value="1"/>
</dbReference>
<gene>
    <name evidence="2" type="ORF">GCM10023320_82190</name>
</gene>
<proteinExistence type="predicted"/>
<dbReference type="SUPFAM" id="SSF47413">
    <property type="entry name" value="lambda repressor-like DNA-binding domains"/>
    <property type="match status" value="1"/>
</dbReference>
<protein>
    <submittedName>
        <fullName evidence="2">Helix-turn-helix transcriptional regulator</fullName>
    </submittedName>
</protein>
<dbReference type="Gene3D" id="1.10.260.40">
    <property type="entry name" value="lambda repressor-like DNA-binding domains"/>
    <property type="match status" value="1"/>
</dbReference>
<comment type="caution">
    <text evidence="2">The sequence shown here is derived from an EMBL/GenBank/DDBJ whole genome shotgun (WGS) entry which is preliminary data.</text>
</comment>